<dbReference type="PROSITE" id="PS50878">
    <property type="entry name" value="RT_POL"/>
    <property type="match status" value="1"/>
</dbReference>
<evidence type="ECO:0000256" key="1">
    <source>
        <dbReference type="SAM" id="MobiDB-lite"/>
    </source>
</evidence>
<sequence length="1764" mass="200732">MIIALDLLPKVKPSLLRRVFALCTGRRFMADSLHQAMRSMSLDDEEPLALPDSPRFRVFDENAVSILGKLSNPESQPMDKMIEYMPTPWRVHKRVRGIALSKDHFQFIFEREEDLLTVLRDRPWSYNGWTLFLERWTLNPPEDFLCTLDIWIRIRNIPVNHFTTDTMFRLALEIGEVKEIAYDPKVSQTKEYIRALVRFHIASPAKERRKLKIPSGEAVNIEFDQGSRPMFLKHRLLLLRRQSQKNPEMSKEDRKMALQYISHVDETERLARILRVKQSIEESVADSSTRLIKITSEVDKGKGHVFDYKQAANNFKRPCLKGTKPIASSPALDVASDGESFSNSSIALSQPFQSGQVSTGFSMGLNFKASSSGNLKAGKKERRRPPSWKRKLRASSSQVVTDSKSSDGPTLQDGKYGGFRFEAAAIPMSILSWNCQGAGSSETVQYIRGLRRQHFPDFMFLMETKQKLGYMSELKNSLGYDNLVTVEPLGLSGGLALMWKNSYKVEVLSKDKRIIDTKISLGSIVFCVTFVYGDPVRANRQVVWDRLSGLGLIRDAAWLLVGDFNELLTNAEKKGGPPCDESSFWGFREMAENCKITELRSSGNSFSWGGLQNSIWVQCRLDRSFGNDEWFNLFPRANTKYLSMWASDHRPIRVCFTREIDSSAKGRFYFDKRMISREGFEEIVKMGWSTAEGPDTTLLDRIQRCRKSMARWKKQADLNSRDRINRLQTSHEAEISKLHPNYNLLKRIKGELARALQEEELFWRQKCREEWLKSGDLNTKFFHNSVKGRKLQNRILMLLDDSGNEHFSEGSKGQVAVDYFRDLFMSSNPHDLETIFQGFQARVTSDMNARLIAPISDEEIKRAAFSVKSSSAPGEDGLTGLFYQKYWHIVGQAVIKDVKEFFSTSFLPEGWNHTQLSLIPKVPKPKRMQEMRPISLCSVQYEIIAKILCNRLKHILPQLISETQGAFVSGRLISDNILIAHEVVHGLRTNHRVSEDFMAIKTDMSKAYDRVEWCFLEVLLDKLGFERVWINWVMACVSTVSYSVLLNGRSHGYIKPERGLRQGDPLSPFLFILCAEALVNCLNFSEASGKLNGINLSVSGPAVHHLLFADDSLLMCKATYEEASEITRCLKLYEDASGQMINKAKSSIIFGSRVAEDVKGDVKQALCIDTEGGEGTYLGLPECFSGSKVKMLDFIREKLQGRLKGWFSKALSHGGKEILLKSVALALPVYAMSCFKLPKNVISKLNSAMIEFWWSTGDNKRKISWVAWQKLCKPKAGGGLGFHDIAHSVGTRPSYAWQSIIHGRDLLKQGLLHSVGDDTGIRVWVDNWLLDKLPRTPKYRQDAEVDLTLTVDHLIDQRSGKWDATRIRQIIAEEDVELVINTKINRQSRDSITWCLGKNGLYTSRSGYLCLDLLQEIQSNASSATPPLEKSLWTKIWKIKTSPKLKHFLWRCLSGALAVKERLRSRFIPVDTTCQLCSAAPESICHRLFSCSFAKEVWQRSHIPLPPAGFSPSSVLLNIHYLTSLLAKNKKVSINCQSFPWILWHIWKSRNYLCFEQRRIQPSEVLNKALEDFAMWSDLHHSDGRPPVPVSQSSPPMKQWSKPPLGWVKCNVGSSWVNAHLNSGAAWLARNHLGDTIFHSRRSYSQISSPLENDLMSIFWAVESLSNMRIPKVIFQASSPLARTALLHPSNFPILWPLISSILERLNWFEEWSLEHVDEIGNLPATSVASSVTKDHRYPSYISRSSPSWLRQLLILEASSSDHL</sequence>
<reference evidence="3 4" key="1">
    <citation type="submission" date="2020-12" db="EMBL/GenBank/DDBJ databases">
        <title>Concerted genomic and epigenomic changes stabilize Arabidopsis allopolyploids.</title>
        <authorList>
            <person name="Chen Z."/>
        </authorList>
    </citation>
    <scope>NUCLEOTIDE SEQUENCE [LARGE SCALE GENOMIC DNA]</scope>
    <source>
        <strain evidence="3">Allo738</strain>
        <tissue evidence="3">Leaf</tissue>
    </source>
</reference>
<dbReference type="InterPro" id="IPR000477">
    <property type="entry name" value="RT_dom"/>
</dbReference>
<dbReference type="GO" id="GO:0003964">
    <property type="term" value="F:RNA-directed DNA polymerase activity"/>
    <property type="evidence" value="ECO:0007669"/>
    <property type="project" value="UniProtKB-KW"/>
</dbReference>
<feature type="region of interest" description="Disordered" evidence="1">
    <location>
        <begin position="372"/>
        <end position="411"/>
    </location>
</feature>
<dbReference type="InterPro" id="IPR005135">
    <property type="entry name" value="Endo/exonuclease/phosphatase"/>
</dbReference>
<keyword evidence="3" id="KW-0808">Transferase</keyword>
<dbReference type="EMBL" id="JAEFBK010000012">
    <property type="protein sequence ID" value="KAG7544230.1"/>
    <property type="molecule type" value="Genomic_DNA"/>
</dbReference>
<dbReference type="Pfam" id="PF00078">
    <property type="entry name" value="RVT_1"/>
    <property type="match status" value="1"/>
</dbReference>
<keyword evidence="3" id="KW-0695">RNA-directed DNA polymerase</keyword>
<dbReference type="InterPro" id="IPR025558">
    <property type="entry name" value="DUF4283"/>
</dbReference>
<feature type="domain" description="Reverse transcriptase" evidence="2">
    <location>
        <begin position="900"/>
        <end position="1182"/>
    </location>
</feature>
<name>A0A8T1YE89_9BRAS</name>
<gene>
    <name evidence="3" type="ORF">ISN45_Aa07g040950</name>
</gene>
<feature type="compositionally biased region" description="Low complexity" evidence="1">
    <location>
        <begin position="395"/>
        <end position="407"/>
    </location>
</feature>
<dbReference type="GO" id="GO:0004523">
    <property type="term" value="F:RNA-DNA hybrid ribonuclease activity"/>
    <property type="evidence" value="ECO:0007669"/>
    <property type="project" value="InterPro"/>
</dbReference>
<dbReference type="PANTHER" id="PTHR33116:SF86">
    <property type="entry name" value="REVERSE TRANSCRIPTASE DOMAIN-CONTAINING PROTEIN"/>
    <property type="match status" value="1"/>
</dbReference>
<dbReference type="InterPro" id="IPR026960">
    <property type="entry name" value="RVT-Znf"/>
</dbReference>
<organism evidence="3 4">
    <name type="scientific">Arabidopsis thaliana x Arabidopsis arenosa</name>
    <dbReference type="NCBI Taxonomy" id="1240361"/>
    <lineage>
        <taxon>Eukaryota</taxon>
        <taxon>Viridiplantae</taxon>
        <taxon>Streptophyta</taxon>
        <taxon>Embryophyta</taxon>
        <taxon>Tracheophyta</taxon>
        <taxon>Spermatophyta</taxon>
        <taxon>Magnoliopsida</taxon>
        <taxon>eudicotyledons</taxon>
        <taxon>Gunneridae</taxon>
        <taxon>Pentapetalae</taxon>
        <taxon>rosids</taxon>
        <taxon>malvids</taxon>
        <taxon>Brassicales</taxon>
        <taxon>Brassicaceae</taxon>
        <taxon>Camelineae</taxon>
        <taxon>Arabidopsis</taxon>
    </lineage>
</organism>
<evidence type="ECO:0000259" key="2">
    <source>
        <dbReference type="PROSITE" id="PS50878"/>
    </source>
</evidence>
<keyword evidence="4" id="KW-1185">Reference proteome</keyword>
<dbReference type="Pfam" id="PF03372">
    <property type="entry name" value="Exo_endo_phos"/>
    <property type="match status" value="1"/>
</dbReference>
<dbReference type="Pfam" id="PF14111">
    <property type="entry name" value="DUF4283"/>
    <property type="match status" value="1"/>
</dbReference>
<evidence type="ECO:0000313" key="3">
    <source>
        <dbReference type="EMBL" id="KAG7544230.1"/>
    </source>
</evidence>
<accession>A0A8T1YE89</accession>
<keyword evidence="3" id="KW-0548">Nucleotidyltransferase</keyword>
<dbReference type="Pfam" id="PF13456">
    <property type="entry name" value="RVT_3"/>
    <property type="match status" value="1"/>
</dbReference>
<protein>
    <submittedName>
        <fullName evidence="3">Reverse transcriptase domain</fullName>
    </submittedName>
</protein>
<dbReference type="Pfam" id="PF13966">
    <property type="entry name" value="zf-RVT"/>
    <property type="match status" value="1"/>
</dbReference>
<dbReference type="InterPro" id="IPR002156">
    <property type="entry name" value="RNaseH_domain"/>
</dbReference>
<feature type="compositionally biased region" description="Basic residues" evidence="1">
    <location>
        <begin position="377"/>
        <end position="393"/>
    </location>
</feature>
<dbReference type="InterPro" id="IPR044730">
    <property type="entry name" value="RNase_H-like_dom_plant"/>
</dbReference>
<dbReference type="PANTHER" id="PTHR33116">
    <property type="entry name" value="REVERSE TRANSCRIPTASE ZINC-BINDING DOMAIN-CONTAINING PROTEIN-RELATED-RELATED"/>
    <property type="match status" value="1"/>
</dbReference>
<dbReference type="GO" id="GO:0003676">
    <property type="term" value="F:nucleic acid binding"/>
    <property type="evidence" value="ECO:0007669"/>
    <property type="project" value="InterPro"/>
</dbReference>
<dbReference type="Proteomes" id="UP000694240">
    <property type="component" value="Chromosome 12"/>
</dbReference>
<proteinExistence type="predicted"/>
<comment type="caution">
    <text evidence="3">The sequence shown here is derived from an EMBL/GenBank/DDBJ whole genome shotgun (WGS) entry which is preliminary data.</text>
</comment>
<dbReference type="CDD" id="cd06222">
    <property type="entry name" value="RNase_H_like"/>
    <property type="match status" value="1"/>
</dbReference>
<evidence type="ECO:0000313" key="4">
    <source>
        <dbReference type="Proteomes" id="UP000694240"/>
    </source>
</evidence>
<dbReference type="CDD" id="cd01650">
    <property type="entry name" value="RT_nLTR_like"/>
    <property type="match status" value="1"/>
</dbReference>